<keyword evidence="1" id="KW-0472">Membrane</keyword>
<accession>A0A9P1EK16</accession>
<evidence type="ECO:0008006" key="4">
    <source>
        <dbReference type="Google" id="ProtNLM"/>
    </source>
</evidence>
<dbReference type="EMBL" id="CAMAPE010000054">
    <property type="protein sequence ID" value="CAH9111663.1"/>
    <property type="molecule type" value="Genomic_DNA"/>
</dbReference>
<organism evidence="2 3">
    <name type="scientific">Cuscuta europaea</name>
    <name type="common">European dodder</name>
    <dbReference type="NCBI Taxonomy" id="41803"/>
    <lineage>
        <taxon>Eukaryota</taxon>
        <taxon>Viridiplantae</taxon>
        <taxon>Streptophyta</taxon>
        <taxon>Embryophyta</taxon>
        <taxon>Tracheophyta</taxon>
        <taxon>Spermatophyta</taxon>
        <taxon>Magnoliopsida</taxon>
        <taxon>eudicotyledons</taxon>
        <taxon>Gunneridae</taxon>
        <taxon>Pentapetalae</taxon>
        <taxon>asterids</taxon>
        <taxon>lamiids</taxon>
        <taxon>Solanales</taxon>
        <taxon>Convolvulaceae</taxon>
        <taxon>Cuscuteae</taxon>
        <taxon>Cuscuta</taxon>
        <taxon>Cuscuta subgen. Cuscuta</taxon>
    </lineage>
</organism>
<sequence>MITHFTNIINELSTLRKDISVEDQVRKVMRSLPSAWKPKTMAIEEVKDLSTMTVEDLRGSLMTYELELQEEHDAKNVRNERGIALNAREEEEESESESEDEMSLFMKQFGKMYRRYKGNKKNKVKRTLNLLITTVVLFVVPLNTGQRTAHKRRMIKPMVRTRKVPTGGLVKTKGSIEI</sequence>
<protein>
    <recommendedName>
        <fullName evidence="4">UBN2 domain-containing protein</fullName>
    </recommendedName>
</protein>
<keyword evidence="1" id="KW-0812">Transmembrane</keyword>
<comment type="caution">
    <text evidence="2">The sequence shown here is derived from an EMBL/GenBank/DDBJ whole genome shotgun (WGS) entry which is preliminary data.</text>
</comment>
<evidence type="ECO:0000313" key="2">
    <source>
        <dbReference type="EMBL" id="CAH9111663.1"/>
    </source>
</evidence>
<keyword evidence="3" id="KW-1185">Reference proteome</keyword>
<dbReference type="OrthoDB" id="1306361at2759"/>
<evidence type="ECO:0000256" key="1">
    <source>
        <dbReference type="SAM" id="Phobius"/>
    </source>
</evidence>
<keyword evidence="1" id="KW-1133">Transmembrane helix</keyword>
<name>A0A9P1EK16_CUSEU</name>
<dbReference type="AlphaFoldDB" id="A0A9P1EK16"/>
<proteinExistence type="predicted"/>
<reference evidence="2" key="1">
    <citation type="submission" date="2022-07" db="EMBL/GenBank/DDBJ databases">
        <authorList>
            <person name="Macas J."/>
            <person name="Novak P."/>
            <person name="Neumann P."/>
        </authorList>
    </citation>
    <scope>NUCLEOTIDE SEQUENCE</scope>
</reference>
<gene>
    <name evidence="2" type="ORF">CEURO_LOCUS19350</name>
</gene>
<dbReference type="Proteomes" id="UP001152484">
    <property type="component" value="Unassembled WGS sequence"/>
</dbReference>
<evidence type="ECO:0000313" key="3">
    <source>
        <dbReference type="Proteomes" id="UP001152484"/>
    </source>
</evidence>
<dbReference type="Pfam" id="PF14223">
    <property type="entry name" value="Retrotran_gag_2"/>
    <property type="match status" value="1"/>
</dbReference>
<feature type="transmembrane region" description="Helical" evidence="1">
    <location>
        <begin position="127"/>
        <end position="144"/>
    </location>
</feature>